<gene>
    <name evidence="7" type="primary">Contig1301.g1424</name>
    <name evidence="6" type="synonym">Contig15052.g16036</name>
    <name evidence="6" type="ORF">STYLEM_7352</name>
    <name evidence="7" type="ORF">STYLEM_7893</name>
</gene>
<evidence type="ECO:0000256" key="4">
    <source>
        <dbReference type="ARBA" id="ARBA00023136"/>
    </source>
</evidence>
<sequence>MYSKALGDKKNNKFMILNQDSIPVFSFSETYKRIMEHDHSIVNIKPNSFNIDGRDRRYQQLKNFFDRDDIIQTAQQSVLLRKHVQMFVDEQEQIIKTFQPDPINFPLRYPSEIIIGTTLKQKGLLDEVINRCIQYEDLSTGNENQIGLVGFNHILDAQQNCLFLGRISNDCLVDSKAKLIIQGKDIEAGRRKLLQNLEL</sequence>
<dbReference type="GO" id="GO:0016020">
    <property type="term" value="C:membrane"/>
    <property type="evidence" value="ECO:0007669"/>
    <property type="project" value="UniProtKB-SubCell"/>
</dbReference>
<reference evidence="7 8" key="1">
    <citation type="submission" date="2014-06" db="EMBL/GenBank/DDBJ databases">
        <authorList>
            <person name="Swart Estienne"/>
        </authorList>
    </citation>
    <scope>NUCLEOTIDE SEQUENCE [LARGE SCALE GENOMIC DNA]</scope>
    <source>
        <strain evidence="7 8">130c</strain>
    </source>
</reference>
<evidence type="ECO:0000313" key="6">
    <source>
        <dbReference type="EMBL" id="CDW78375.1"/>
    </source>
</evidence>
<keyword evidence="8" id="KW-1185">Reference proteome</keyword>
<dbReference type="GO" id="GO:0016757">
    <property type="term" value="F:glycosyltransferase activity"/>
    <property type="evidence" value="ECO:0007669"/>
    <property type="project" value="UniProtKB-KW"/>
</dbReference>
<keyword evidence="5" id="KW-0325">Glycoprotein</keyword>
<dbReference type="Proteomes" id="UP000039865">
    <property type="component" value="Unassembled WGS sequence"/>
</dbReference>
<evidence type="ECO:0000313" key="8">
    <source>
        <dbReference type="Proteomes" id="UP000039865"/>
    </source>
</evidence>
<dbReference type="Pfam" id="PF02485">
    <property type="entry name" value="Branch"/>
    <property type="match status" value="1"/>
</dbReference>
<dbReference type="EMBL" id="CCKQ01007527">
    <property type="protein sequence ID" value="CDW78908.1"/>
    <property type="molecule type" value="Genomic_DNA"/>
</dbReference>
<dbReference type="AlphaFoldDB" id="A0A078ADH4"/>
<evidence type="ECO:0000256" key="5">
    <source>
        <dbReference type="ARBA" id="ARBA00023180"/>
    </source>
</evidence>
<keyword evidence="2 7" id="KW-0328">Glycosyltransferase</keyword>
<keyword evidence="4" id="KW-0472">Membrane</keyword>
<comment type="subcellular location">
    <subcellularLocation>
        <location evidence="1">Membrane</location>
        <topology evidence="1">Single-pass type II membrane protein</topology>
    </subcellularLocation>
</comment>
<evidence type="ECO:0000256" key="2">
    <source>
        <dbReference type="ARBA" id="ARBA00022676"/>
    </source>
</evidence>
<evidence type="ECO:0000256" key="3">
    <source>
        <dbReference type="ARBA" id="ARBA00022679"/>
    </source>
</evidence>
<proteinExistence type="predicted"/>
<protein>
    <submittedName>
        <fullName evidence="7">Core-2 i-branching beta--n-acetylglucosaminyltransferase family protein</fullName>
    </submittedName>
</protein>
<keyword evidence="3 7" id="KW-0808">Transferase</keyword>
<dbReference type="InterPro" id="IPR003406">
    <property type="entry name" value="Glyco_trans_14"/>
</dbReference>
<evidence type="ECO:0000256" key="1">
    <source>
        <dbReference type="ARBA" id="ARBA00004606"/>
    </source>
</evidence>
<accession>A0A078ADH4</accession>
<name>A0A078ADH4_STYLE</name>
<dbReference type="EMBL" id="CCKQ01007043">
    <property type="protein sequence ID" value="CDW78375.1"/>
    <property type="molecule type" value="Genomic_DNA"/>
</dbReference>
<evidence type="ECO:0000313" key="7">
    <source>
        <dbReference type="EMBL" id="CDW78908.1"/>
    </source>
</evidence>
<organism evidence="7 8">
    <name type="scientific">Stylonychia lemnae</name>
    <name type="common">Ciliate</name>
    <dbReference type="NCBI Taxonomy" id="5949"/>
    <lineage>
        <taxon>Eukaryota</taxon>
        <taxon>Sar</taxon>
        <taxon>Alveolata</taxon>
        <taxon>Ciliophora</taxon>
        <taxon>Intramacronucleata</taxon>
        <taxon>Spirotrichea</taxon>
        <taxon>Stichotrichia</taxon>
        <taxon>Sporadotrichida</taxon>
        <taxon>Oxytrichidae</taxon>
        <taxon>Stylonychinae</taxon>
        <taxon>Stylonychia</taxon>
    </lineage>
</organism>